<feature type="coiled-coil region" evidence="5">
    <location>
        <begin position="757"/>
        <end position="826"/>
    </location>
</feature>
<feature type="region of interest" description="Disordered" evidence="6">
    <location>
        <begin position="382"/>
        <end position="477"/>
    </location>
</feature>
<reference evidence="10 11" key="1">
    <citation type="journal article" date="2011" name="J. Gen. Appl. Microbiol.">
        <title>Draft genome sequencing of the enigmatic yeast Saitoella complicata.</title>
        <authorList>
            <person name="Nishida H."/>
            <person name="Hamamoto M."/>
            <person name="Sugiyama J."/>
        </authorList>
    </citation>
    <scope>NUCLEOTIDE SEQUENCE [LARGE SCALE GENOMIC DNA]</scope>
    <source>
        <strain evidence="10 11">NRRL Y-17804</strain>
    </source>
</reference>
<feature type="domain" description="Phorbol-ester/DAG-type" evidence="8">
    <location>
        <begin position="1000"/>
        <end position="1047"/>
    </location>
</feature>
<dbReference type="GO" id="GO:0005938">
    <property type="term" value="C:cell cortex"/>
    <property type="evidence" value="ECO:0007669"/>
    <property type="project" value="UniProtKB-ARBA"/>
</dbReference>
<keyword evidence="3 4" id="KW-0862">Zinc</keyword>
<dbReference type="SMART" id="SM00324">
    <property type="entry name" value="RhoGAP"/>
    <property type="match status" value="1"/>
</dbReference>
<dbReference type="STRING" id="698492.A0A0E9NSD2"/>
<evidence type="ECO:0000256" key="1">
    <source>
        <dbReference type="ARBA" id="ARBA00022468"/>
    </source>
</evidence>
<dbReference type="SMART" id="SM00109">
    <property type="entry name" value="C1"/>
    <property type="match status" value="1"/>
</dbReference>
<evidence type="ECO:0000256" key="5">
    <source>
        <dbReference type="SAM" id="Coils"/>
    </source>
</evidence>
<dbReference type="InterPro" id="IPR001781">
    <property type="entry name" value="Znf_LIM"/>
</dbReference>
<dbReference type="PANTHER" id="PTHR46075">
    <property type="entry name" value="CHIMERIN FAMILY MEMBER"/>
    <property type="match status" value="1"/>
</dbReference>
<evidence type="ECO:0000313" key="11">
    <source>
        <dbReference type="Proteomes" id="UP000033140"/>
    </source>
</evidence>
<feature type="compositionally biased region" description="Polar residues" evidence="6">
    <location>
        <begin position="336"/>
        <end position="348"/>
    </location>
</feature>
<dbReference type="CDD" id="cd09394">
    <property type="entry name" value="LIM1_Rga"/>
    <property type="match status" value="1"/>
</dbReference>
<dbReference type="InterPro" id="IPR051854">
    <property type="entry name" value="Rho-type_GAP"/>
</dbReference>
<dbReference type="AlphaFoldDB" id="A0A0E9NSD2"/>
<sequence length="1267" mass="136039">MMSSMPSIQLAPPPGSAGSGSIATSEDGTQASQDPCCHGCRGVIEEGSVVAFGENIWHVECFRCAKCNSLVDHDSNLLLLADGSPICENCSYNCRACNKRIDDLAIMTGDESYHSECFRCRLCKSKIEDLVFAKTSSGIYCISCHNERMARSRKHRTRDKDGTRASGLPRDKTLPEIPPHLASSQSTMQLSEIARARSPIPPMSSPGLSDIRTPSPANAEVTLAPPPTEVSKATKRQSRLFTADMDALSAFMPPPSPTRRAPTPSEAAAAAAANRNGTSDFIPIMFDEKPMKTSNTIATGLGMGGMGGGGQFNTWSPKQGRPAELRQMEEQYDNANANNGTPGVSMSSLPFRAPSGLGKTSALPEKKGGFLSRKLSLVRKNSLPDDQLALPNNEGEKHSPPSSRRKSLKGFGGFSGLKRTTTLQDLGNLGQDNTAIPESPRGMPRQASASPLVPSPSMQTIGGSSPVPPLPPTPSSARFATVSGGKIVAAGDNGNNAPQFSEPNYGAFNASQSSLGVVSQGQGAPSDVGSAAASVFAPSRKSSYGSVLSQPAPVAPAAPSPTSVGSKPRLEASRKSSSTSVLSVQESFVDLPEIGALSMDDDVAKLMAKHESGTSTTTITRLSQALKHGRSLSDLSGTKSVKLGRESSRSPKAAGGWGRRASITSSPRLDEVAEEDDEKKALRRELRNSSQRIVELESKVLEDGKKPTEEEVEVNIQEKRNTLVDLEAKREIRLAELRALMKERTETDAEMMKANIIAELTDSLDELKASFEEQIEDLINQRNKLFDENTRLQMLRTQAIEEAHHLNQKNIELTDLNNELMQEIQSKVKTHGHGKSPNVGAGQSGGFGLFGRGQKEKEKQMNYNHSQASLASSATAVPTLPMSETTQTISTILTSDPAVVVADRKLTTAGTLDEGEVVMEPATVVDPHNQEFTPPPKKFNWKKGAKGAVKGFNKFWASENSGMPAGGTGMTMSQSAPNGLNIMNLPRSITMNNLSAMAKSHSFQPSKFARSAKCDHCSDKLRGSELRCVACGFQCHTKCLPDIAVSCMGSGIPEHDGASVGESEQKSDTLFGGDLGKQAELEGRPIPHIVTCCIDEVEKRGMDFEGIYRKSGGASQMRTIQEMFEAASAQAGEVDLSEAGDICGVTSVLKQYFRHLSTPLMTYDLYHHLLDAVSSSHDSDSDRLSAIRSVLTSMPETHYLCLRYLMLHLGRVAGMAGTNLMHAKNLAVVFSPTLMRDRTGVREITDMQGKSKLMQLLIEHAEVVFAE</sequence>
<dbReference type="GO" id="GO:0032153">
    <property type="term" value="C:cell division site"/>
    <property type="evidence" value="ECO:0007669"/>
    <property type="project" value="UniProtKB-ARBA"/>
</dbReference>
<feature type="region of interest" description="Disordered" evidence="6">
    <location>
        <begin position="253"/>
        <end position="274"/>
    </location>
</feature>
<dbReference type="InterPro" id="IPR046349">
    <property type="entry name" value="C1-like_sf"/>
</dbReference>
<evidence type="ECO:0000259" key="8">
    <source>
        <dbReference type="PROSITE" id="PS50081"/>
    </source>
</evidence>
<dbReference type="OrthoDB" id="79452at2759"/>
<evidence type="ECO:0000256" key="2">
    <source>
        <dbReference type="ARBA" id="ARBA00022723"/>
    </source>
</evidence>
<dbReference type="PROSITE" id="PS50023">
    <property type="entry name" value="LIM_DOMAIN_2"/>
    <property type="match status" value="2"/>
</dbReference>
<evidence type="ECO:0000256" key="4">
    <source>
        <dbReference type="PROSITE-ProRule" id="PRU00125"/>
    </source>
</evidence>
<dbReference type="CDD" id="cd09395">
    <property type="entry name" value="LIM2_Rga"/>
    <property type="match status" value="1"/>
</dbReference>
<dbReference type="InterPro" id="IPR002219">
    <property type="entry name" value="PKC_DAG/PE"/>
</dbReference>
<feature type="domain" description="Rho-GAP" evidence="9">
    <location>
        <begin position="1073"/>
        <end position="1265"/>
    </location>
</feature>
<dbReference type="SUPFAM" id="SSF48350">
    <property type="entry name" value="GTPase activation domain, GAP"/>
    <property type="match status" value="1"/>
</dbReference>
<feature type="region of interest" description="Disordered" evidence="6">
    <location>
        <begin position="152"/>
        <end position="236"/>
    </location>
</feature>
<feature type="compositionally biased region" description="Basic and acidic residues" evidence="6">
    <location>
        <begin position="158"/>
        <end position="174"/>
    </location>
</feature>
<dbReference type="Pfam" id="PF00130">
    <property type="entry name" value="C1_1"/>
    <property type="match status" value="1"/>
</dbReference>
<dbReference type="PROSITE" id="PS50081">
    <property type="entry name" value="ZF_DAG_PE_2"/>
    <property type="match status" value="1"/>
</dbReference>
<feature type="domain" description="LIM zinc-binding" evidence="7">
    <location>
        <begin position="35"/>
        <end position="91"/>
    </location>
</feature>
<name>A0A0E9NSD2_SAICN</name>
<dbReference type="SMART" id="SM00132">
    <property type="entry name" value="LIM"/>
    <property type="match status" value="2"/>
</dbReference>
<dbReference type="Gene3D" id="2.10.110.10">
    <property type="entry name" value="Cysteine Rich Protein"/>
    <property type="match status" value="2"/>
</dbReference>
<feature type="region of interest" description="Disordered" evidence="6">
    <location>
        <begin position="625"/>
        <end position="680"/>
    </location>
</feature>
<dbReference type="Pfam" id="PF00620">
    <property type="entry name" value="RhoGAP"/>
    <property type="match status" value="1"/>
</dbReference>
<keyword evidence="4" id="KW-0440">LIM domain</keyword>
<keyword evidence="5" id="KW-0175">Coiled coil</keyword>
<protein>
    <recommendedName>
        <fullName evidence="12">RhoGAP-domain-containing protein</fullName>
    </recommendedName>
</protein>
<feature type="compositionally biased region" description="Polar residues" evidence="6">
    <location>
        <begin position="19"/>
        <end position="31"/>
    </location>
</feature>
<dbReference type="InterPro" id="IPR008936">
    <property type="entry name" value="Rho_GTPase_activation_prot"/>
</dbReference>
<evidence type="ECO:0000259" key="7">
    <source>
        <dbReference type="PROSITE" id="PS50023"/>
    </source>
</evidence>
<evidence type="ECO:0000256" key="3">
    <source>
        <dbReference type="ARBA" id="ARBA00022833"/>
    </source>
</evidence>
<feature type="region of interest" description="Disordered" evidence="6">
    <location>
        <begin position="545"/>
        <end position="582"/>
    </location>
</feature>
<dbReference type="Proteomes" id="UP000033140">
    <property type="component" value="Unassembled WGS sequence"/>
</dbReference>
<keyword evidence="1" id="KW-0343">GTPase activation</keyword>
<dbReference type="InterPro" id="IPR000198">
    <property type="entry name" value="RhoGAP_dom"/>
</dbReference>
<dbReference type="Gene3D" id="3.30.60.20">
    <property type="match status" value="1"/>
</dbReference>
<feature type="region of interest" description="Disordered" evidence="6">
    <location>
        <begin position="1"/>
        <end position="31"/>
    </location>
</feature>
<dbReference type="SUPFAM" id="SSF57889">
    <property type="entry name" value="Cysteine-rich domain"/>
    <property type="match status" value="1"/>
</dbReference>
<gene>
    <name evidence="10" type="ORF">G7K_6832-t1</name>
</gene>
<feature type="domain" description="LIM zinc-binding" evidence="7">
    <location>
        <begin position="92"/>
        <end position="151"/>
    </location>
</feature>
<feature type="compositionally biased region" description="Low complexity" evidence="6">
    <location>
        <begin position="258"/>
        <end position="273"/>
    </location>
</feature>
<evidence type="ECO:0000259" key="9">
    <source>
        <dbReference type="PROSITE" id="PS50238"/>
    </source>
</evidence>
<keyword evidence="11" id="KW-1185">Reference proteome</keyword>
<dbReference type="Pfam" id="PF00412">
    <property type="entry name" value="LIM"/>
    <property type="match status" value="2"/>
</dbReference>
<organism evidence="10 11">
    <name type="scientific">Saitoella complicata (strain BCRC 22490 / CBS 7301 / JCM 7358 / NBRC 10748 / NRRL Y-17804)</name>
    <dbReference type="NCBI Taxonomy" id="698492"/>
    <lineage>
        <taxon>Eukaryota</taxon>
        <taxon>Fungi</taxon>
        <taxon>Dikarya</taxon>
        <taxon>Ascomycota</taxon>
        <taxon>Taphrinomycotina</taxon>
        <taxon>Taphrinomycotina incertae sedis</taxon>
        <taxon>Saitoella</taxon>
    </lineage>
</organism>
<feature type="compositionally biased region" description="Polar residues" evidence="6">
    <location>
        <begin position="418"/>
        <end position="436"/>
    </location>
</feature>
<accession>A0A0E9NSD2</accession>
<dbReference type="Gene3D" id="1.10.555.10">
    <property type="entry name" value="Rho GTPase activation protein"/>
    <property type="match status" value="1"/>
</dbReference>
<dbReference type="GO" id="GO:0046872">
    <property type="term" value="F:metal ion binding"/>
    <property type="evidence" value="ECO:0007669"/>
    <property type="project" value="UniProtKB-KW"/>
</dbReference>
<keyword evidence="2 4" id="KW-0479">Metal-binding</keyword>
<dbReference type="SUPFAM" id="SSF57716">
    <property type="entry name" value="Glucocorticoid receptor-like (DNA-binding domain)"/>
    <property type="match status" value="1"/>
</dbReference>
<feature type="region of interest" description="Disordered" evidence="6">
    <location>
        <begin position="336"/>
        <end position="365"/>
    </location>
</feature>
<dbReference type="RefSeq" id="XP_019026680.1">
    <property type="nucleotide sequence ID" value="XM_019165680.1"/>
</dbReference>
<dbReference type="PANTHER" id="PTHR46075:SF2">
    <property type="entry name" value="RHO GTPASE ACTIVATING PROTEIN AT 5A, ISOFORM A"/>
    <property type="match status" value="1"/>
</dbReference>
<reference evidence="10 11" key="3">
    <citation type="journal article" date="2015" name="Genome Announc.">
        <title>Draft Genome Sequence of the Archiascomycetous Yeast Saitoella complicata.</title>
        <authorList>
            <person name="Yamauchi K."/>
            <person name="Kondo S."/>
            <person name="Hamamoto M."/>
            <person name="Takahashi Y."/>
            <person name="Ogura Y."/>
            <person name="Hayashi T."/>
            <person name="Nishida H."/>
        </authorList>
    </citation>
    <scope>NUCLEOTIDE SEQUENCE [LARGE SCALE GENOMIC DNA]</scope>
    <source>
        <strain evidence="10 11">NRRL Y-17804</strain>
    </source>
</reference>
<comment type="caution">
    <text evidence="10">The sequence shown here is derived from an EMBL/GenBank/DDBJ whole genome shotgun (WGS) entry which is preliminary data.</text>
</comment>
<evidence type="ECO:0000313" key="10">
    <source>
        <dbReference type="EMBL" id="GAO52764.1"/>
    </source>
</evidence>
<evidence type="ECO:0000256" key="6">
    <source>
        <dbReference type="SAM" id="MobiDB-lite"/>
    </source>
</evidence>
<dbReference type="GO" id="GO:0005096">
    <property type="term" value="F:GTPase activator activity"/>
    <property type="evidence" value="ECO:0007669"/>
    <property type="project" value="UniProtKB-KW"/>
</dbReference>
<dbReference type="PROSITE" id="PS00478">
    <property type="entry name" value="LIM_DOMAIN_1"/>
    <property type="match status" value="2"/>
</dbReference>
<dbReference type="PROSITE" id="PS00479">
    <property type="entry name" value="ZF_DAG_PE_1"/>
    <property type="match status" value="1"/>
</dbReference>
<dbReference type="OMA" id="GFERSPQ"/>
<dbReference type="GO" id="GO:0007165">
    <property type="term" value="P:signal transduction"/>
    <property type="evidence" value="ECO:0007669"/>
    <property type="project" value="InterPro"/>
</dbReference>
<dbReference type="CDD" id="cd00159">
    <property type="entry name" value="RhoGAP"/>
    <property type="match status" value="1"/>
</dbReference>
<proteinExistence type="predicted"/>
<reference evidence="10 11" key="2">
    <citation type="journal article" date="2014" name="J. Gen. Appl. Microbiol.">
        <title>The early diverging ascomycetous budding yeast Saitoella complicata has three histone deacetylases belonging to the Clr6, Hos2, and Rpd3 lineages.</title>
        <authorList>
            <person name="Nishida H."/>
            <person name="Matsumoto T."/>
            <person name="Kondo S."/>
            <person name="Hamamoto M."/>
            <person name="Yoshikawa H."/>
        </authorList>
    </citation>
    <scope>NUCLEOTIDE SEQUENCE [LARGE SCALE GENOMIC DNA]</scope>
    <source>
        <strain evidence="10 11">NRRL Y-17804</strain>
    </source>
</reference>
<evidence type="ECO:0008006" key="12">
    <source>
        <dbReference type="Google" id="ProtNLM"/>
    </source>
</evidence>
<dbReference type="EMBL" id="BACD03000085">
    <property type="protein sequence ID" value="GAO52764.1"/>
    <property type="molecule type" value="Genomic_DNA"/>
</dbReference>
<dbReference type="PROSITE" id="PS50238">
    <property type="entry name" value="RHOGAP"/>
    <property type="match status" value="1"/>
</dbReference>